<dbReference type="Proteomes" id="UP000007519">
    <property type="component" value="Chromosome"/>
</dbReference>
<keyword evidence="2 4" id="KW-0732">Signal</keyword>
<dbReference type="Gene3D" id="3.30.910.20">
    <property type="entry name" value="Skp domain"/>
    <property type="match status" value="1"/>
</dbReference>
<dbReference type="RefSeq" id="WP_014373488.1">
    <property type="nucleotide sequence ID" value="NC_016940.1"/>
</dbReference>
<reference evidence="5 6" key="1">
    <citation type="journal article" date="2012" name="Stand. Genomic Sci.">
        <title>Complete genome sequencing and analysis of Saprospira grandis str. Lewin, a predatory marine bacterium.</title>
        <authorList>
            <person name="Saw J.H."/>
            <person name="Yuryev A."/>
            <person name="Kanbe M."/>
            <person name="Hou S."/>
            <person name="Young A.G."/>
            <person name="Aizawa S."/>
            <person name="Alam M."/>
        </authorList>
    </citation>
    <scope>NUCLEOTIDE SEQUENCE [LARGE SCALE GENOMIC DNA]</scope>
    <source>
        <strain evidence="5 6">Lewin</strain>
    </source>
</reference>
<dbReference type="PANTHER" id="PTHR35089">
    <property type="entry name" value="CHAPERONE PROTEIN SKP"/>
    <property type="match status" value="1"/>
</dbReference>
<evidence type="ECO:0000256" key="4">
    <source>
        <dbReference type="SAM" id="SignalP"/>
    </source>
</evidence>
<accession>H6L9R5</accession>
<dbReference type="KEGG" id="sgn:SGRA_0504"/>
<dbReference type="SUPFAM" id="SSF111384">
    <property type="entry name" value="OmpH-like"/>
    <property type="match status" value="1"/>
</dbReference>
<gene>
    <name evidence="5" type="primary">hlpA</name>
    <name evidence="5" type="ordered locus">SGRA_0504</name>
</gene>
<feature type="signal peptide" evidence="4">
    <location>
        <begin position="1"/>
        <end position="25"/>
    </location>
</feature>
<keyword evidence="6" id="KW-1185">Reference proteome</keyword>
<dbReference type="GO" id="GO:0050821">
    <property type="term" value="P:protein stabilization"/>
    <property type="evidence" value="ECO:0007669"/>
    <property type="project" value="TreeGrafter"/>
</dbReference>
<keyword evidence="3" id="KW-0175">Coiled coil</keyword>
<dbReference type="STRING" id="984262.SGRA_0504"/>
<evidence type="ECO:0000256" key="1">
    <source>
        <dbReference type="ARBA" id="ARBA00009091"/>
    </source>
</evidence>
<feature type="coiled-coil region" evidence="3">
    <location>
        <begin position="55"/>
        <end position="121"/>
    </location>
</feature>
<proteinExistence type="inferred from homology"/>
<evidence type="ECO:0000313" key="6">
    <source>
        <dbReference type="Proteomes" id="UP000007519"/>
    </source>
</evidence>
<dbReference type="HOGENOM" id="CLU_053320_3_1_10"/>
<organism evidence="5 6">
    <name type="scientific">Saprospira grandis (strain Lewin)</name>
    <dbReference type="NCBI Taxonomy" id="984262"/>
    <lineage>
        <taxon>Bacteria</taxon>
        <taxon>Pseudomonadati</taxon>
        <taxon>Bacteroidota</taxon>
        <taxon>Saprospiria</taxon>
        <taxon>Saprospirales</taxon>
        <taxon>Saprospiraceae</taxon>
        <taxon>Saprospira</taxon>
    </lineage>
</organism>
<feature type="chain" id="PRO_5003604126" evidence="4">
    <location>
        <begin position="26"/>
        <end position="171"/>
    </location>
</feature>
<dbReference type="InterPro" id="IPR005632">
    <property type="entry name" value="Chaperone_Skp"/>
</dbReference>
<protein>
    <submittedName>
        <fullName evidence="5">Outer membrane chaperone Skp (OmpH)</fullName>
    </submittedName>
</protein>
<dbReference type="InterPro" id="IPR024930">
    <property type="entry name" value="Skp_dom_sf"/>
</dbReference>
<dbReference type="GO" id="GO:0051082">
    <property type="term" value="F:unfolded protein binding"/>
    <property type="evidence" value="ECO:0007669"/>
    <property type="project" value="InterPro"/>
</dbReference>
<dbReference type="EMBL" id="CP002831">
    <property type="protein sequence ID" value="AFC23243.1"/>
    <property type="molecule type" value="Genomic_DNA"/>
</dbReference>
<evidence type="ECO:0000256" key="2">
    <source>
        <dbReference type="ARBA" id="ARBA00022729"/>
    </source>
</evidence>
<name>H6L9R5_SAPGL</name>
<dbReference type="GO" id="GO:0005829">
    <property type="term" value="C:cytosol"/>
    <property type="evidence" value="ECO:0007669"/>
    <property type="project" value="TreeGrafter"/>
</dbReference>
<dbReference type="AlphaFoldDB" id="H6L9R5"/>
<dbReference type="eggNOG" id="COG2825">
    <property type="taxonomic scope" value="Bacteria"/>
</dbReference>
<dbReference type="SMART" id="SM00935">
    <property type="entry name" value="OmpH"/>
    <property type="match status" value="1"/>
</dbReference>
<evidence type="ECO:0000256" key="3">
    <source>
        <dbReference type="SAM" id="Coils"/>
    </source>
</evidence>
<sequence>MKKLMQLSSILMLLTFMAFSSVSYGQQKIAYVDADVIIPNMPEYKRAKAEVESYRKILEKQLEGKQATMQQYYADVMAKVQAGTMTPIQQKEAEQKLAKMQEDLQKQALKADEDLVRKEQDLTKPLYEKFESKLKEVAKENGYAYILDKKMLLYHQGGSDATAKLKAKLGI</sequence>
<comment type="similarity">
    <text evidence="1">Belongs to the Skp family.</text>
</comment>
<evidence type="ECO:0000313" key="5">
    <source>
        <dbReference type="EMBL" id="AFC23243.1"/>
    </source>
</evidence>
<dbReference type="Pfam" id="PF03938">
    <property type="entry name" value="OmpH"/>
    <property type="match status" value="1"/>
</dbReference>
<dbReference type="PANTHER" id="PTHR35089:SF1">
    <property type="entry name" value="CHAPERONE PROTEIN SKP"/>
    <property type="match status" value="1"/>
</dbReference>